<dbReference type="CDD" id="cd05195">
    <property type="entry name" value="enoyl_red"/>
    <property type="match status" value="1"/>
</dbReference>
<dbReference type="InterPro" id="IPR011541">
    <property type="entry name" value="Ni/Co_transpt_high_affinity"/>
</dbReference>
<keyword evidence="11" id="KW-0511">Multifunctional enzyme</keyword>
<dbReference type="InterPro" id="IPR057326">
    <property type="entry name" value="KR_dom"/>
</dbReference>
<keyword evidence="19" id="KW-1185">Reference proteome</keyword>
<keyword evidence="10 14" id="KW-0472">Membrane</keyword>
<dbReference type="InterPro" id="IPR016039">
    <property type="entry name" value="Thiolase-like"/>
</dbReference>
<dbReference type="InterPro" id="IPR049551">
    <property type="entry name" value="PKS_DH_C"/>
</dbReference>
<evidence type="ECO:0000256" key="2">
    <source>
        <dbReference type="ARBA" id="ARBA00022448"/>
    </source>
</evidence>
<evidence type="ECO:0000259" key="16">
    <source>
        <dbReference type="PROSITE" id="PS52004"/>
    </source>
</evidence>
<feature type="active site" description="Proton acceptor; for dehydratase activity" evidence="12">
    <location>
        <position position="1020"/>
    </location>
</feature>
<dbReference type="GO" id="GO:0044550">
    <property type="term" value="P:secondary metabolite biosynthetic process"/>
    <property type="evidence" value="ECO:0007669"/>
    <property type="project" value="TreeGrafter"/>
</dbReference>
<dbReference type="InterPro" id="IPR020843">
    <property type="entry name" value="ER"/>
</dbReference>
<dbReference type="CDD" id="cd00833">
    <property type="entry name" value="PKS"/>
    <property type="match status" value="1"/>
</dbReference>
<dbReference type="InterPro" id="IPR013968">
    <property type="entry name" value="PKS_KR"/>
</dbReference>
<feature type="region of interest" description="Disordered" evidence="13">
    <location>
        <begin position="82"/>
        <end position="109"/>
    </location>
</feature>
<evidence type="ECO:0000256" key="3">
    <source>
        <dbReference type="ARBA" id="ARBA00022450"/>
    </source>
</evidence>
<dbReference type="InterPro" id="IPR020807">
    <property type="entry name" value="PKS_DH"/>
</dbReference>
<dbReference type="Pfam" id="PF08240">
    <property type="entry name" value="ADH_N"/>
    <property type="match status" value="1"/>
</dbReference>
<evidence type="ECO:0000256" key="8">
    <source>
        <dbReference type="ARBA" id="ARBA00022989"/>
    </source>
</evidence>
<dbReference type="InterPro" id="IPR020841">
    <property type="entry name" value="PKS_Beta-ketoAc_synthase_dom"/>
</dbReference>
<dbReference type="SUPFAM" id="SSF55048">
    <property type="entry name" value="Probable ACP-binding domain of malonyl-CoA ACP transacylase"/>
    <property type="match status" value="1"/>
</dbReference>
<feature type="domain" description="Ketosynthase family 3 (KS3)" evidence="16">
    <location>
        <begin position="48"/>
        <end position="476"/>
    </location>
</feature>
<dbReference type="Gene3D" id="1.10.1200.10">
    <property type="entry name" value="ACP-like"/>
    <property type="match status" value="1"/>
</dbReference>
<dbReference type="Proteomes" id="UP000272025">
    <property type="component" value="Unassembled WGS sequence"/>
</dbReference>
<reference evidence="18 19" key="1">
    <citation type="journal article" date="2018" name="Mol. Ecol.">
        <title>The obligate alkalophilic soda-lake fungus Sodiomyces alkalinus has shifted to a protein diet.</title>
        <authorList>
            <person name="Grum-Grzhimaylo A.A."/>
            <person name="Falkoski D.L."/>
            <person name="van den Heuvel J."/>
            <person name="Valero-Jimenez C.A."/>
            <person name="Min B."/>
            <person name="Choi I.G."/>
            <person name="Lipzen A."/>
            <person name="Daum C.G."/>
            <person name="Aanen D.K."/>
            <person name="Tsang A."/>
            <person name="Henrissat B."/>
            <person name="Bilanenko E.N."/>
            <person name="de Vries R.P."/>
            <person name="van Kan J.A.L."/>
            <person name="Grigoriev I.V."/>
            <person name="Debets A.J.M."/>
        </authorList>
    </citation>
    <scope>NUCLEOTIDE SEQUENCE [LARGE SCALE GENOMIC DNA]</scope>
    <source>
        <strain evidence="18 19">F11</strain>
    </source>
</reference>
<dbReference type="InterPro" id="IPR014030">
    <property type="entry name" value="Ketoacyl_synth_N"/>
</dbReference>
<dbReference type="SUPFAM" id="SSF51735">
    <property type="entry name" value="NAD(P)-binding Rossmann-fold domains"/>
    <property type="match status" value="3"/>
</dbReference>
<dbReference type="SMART" id="SM00829">
    <property type="entry name" value="PKS_ER"/>
    <property type="match status" value="1"/>
</dbReference>
<dbReference type="InterPro" id="IPR018201">
    <property type="entry name" value="Ketoacyl_synth_AS"/>
</dbReference>
<protein>
    <submittedName>
        <fullName evidence="18">Uncharacterized protein</fullName>
    </submittedName>
</protein>
<dbReference type="Pfam" id="PF08659">
    <property type="entry name" value="KR"/>
    <property type="match status" value="1"/>
</dbReference>
<organism evidence="18 19">
    <name type="scientific">Sodiomyces alkalinus (strain CBS 110278 / VKM F-3762 / F11)</name>
    <name type="common">Alkaliphilic filamentous fungus</name>
    <dbReference type="NCBI Taxonomy" id="1314773"/>
    <lineage>
        <taxon>Eukaryota</taxon>
        <taxon>Fungi</taxon>
        <taxon>Dikarya</taxon>
        <taxon>Ascomycota</taxon>
        <taxon>Pezizomycotina</taxon>
        <taxon>Sordariomycetes</taxon>
        <taxon>Hypocreomycetidae</taxon>
        <taxon>Glomerellales</taxon>
        <taxon>Plectosphaerellaceae</taxon>
        <taxon>Sodiomyces</taxon>
    </lineage>
</organism>
<feature type="transmembrane region" description="Helical" evidence="14">
    <location>
        <begin position="2527"/>
        <end position="2547"/>
    </location>
</feature>
<dbReference type="SMART" id="SM00822">
    <property type="entry name" value="PKS_KR"/>
    <property type="match status" value="1"/>
</dbReference>
<dbReference type="InterPro" id="IPR056501">
    <property type="entry name" value="NAD-bd_HRPKS_sdrA"/>
</dbReference>
<dbReference type="SMART" id="SM00825">
    <property type="entry name" value="PKS_KS"/>
    <property type="match status" value="1"/>
</dbReference>
<evidence type="ECO:0000313" key="18">
    <source>
        <dbReference type="EMBL" id="ROT38157.1"/>
    </source>
</evidence>
<dbReference type="Pfam" id="PF00550">
    <property type="entry name" value="PP-binding"/>
    <property type="match status" value="1"/>
</dbReference>
<dbReference type="PANTHER" id="PTHR43775">
    <property type="entry name" value="FATTY ACID SYNTHASE"/>
    <property type="match status" value="1"/>
</dbReference>
<dbReference type="GeneID" id="39582749"/>
<evidence type="ECO:0000256" key="11">
    <source>
        <dbReference type="ARBA" id="ARBA00023268"/>
    </source>
</evidence>
<feature type="domain" description="Carrier" evidence="15">
    <location>
        <begin position="2347"/>
        <end position="2427"/>
    </location>
</feature>
<dbReference type="PROSITE" id="PS00606">
    <property type="entry name" value="KS3_1"/>
    <property type="match status" value="1"/>
</dbReference>
<keyword evidence="9" id="KW-0560">Oxidoreductase</keyword>
<dbReference type="PROSITE" id="PS52004">
    <property type="entry name" value="KS3_2"/>
    <property type="match status" value="1"/>
</dbReference>
<dbReference type="GO" id="GO:0031177">
    <property type="term" value="F:phosphopantetheine binding"/>
    <property type="evidence" value="ECO:0007669"/>
    <property type="project" value="InterPro"/>
</dbReference>
<dbReference type="EMBL" id="ML119056">
    <property type="protein sequence ID" value="ROT38157.1"/>
    <property type="molecule type" value="Genomic_DNA"/>
</dbReference>
<feature type="transmembrane region" description="Helical" evidence="14">
    <location>
        <begin position="2635"/>
        <end position="2656"/>
    </location>
</feature>
<dbReference type="GO" id="GO:0004312">
    <property type="term" value="F:fatty acid synthase activity"/>
    <property type="evidence" value="ECO:0007669"/>
    <property type="project" value="TreeGrafter"/>
</dbReference>
<dbReference type="Pfam" id="PF03824">
    <property type="entry name" value="NicO"/>
    <property type="match status" value="1"/>
</dbReference>
<dbReference type="GO" id="GO:0005886">
    <property type="term" value="C:plasma membrane"/>
    <property type="evidence" value="ECO:0007669"/>
    <property type="project" value="InterPro"/>
</dbReference>
<dbReference type="InterPro" id="IPR011032">
    <property type="entry name" value="GroES-like_sf"/>
</dbReference>
<evidence type="ECO:0000256" key="1">
    <source>
        <dbReference type="ARBA" id="ARBA00004127"/>
    </source>
</evidence>
<proteinExistence type="predicted"/>
<feature type="transmembrane region" description="Helical" evidence="14">
    <location>
        <begin position="2591"/>
        <end position="2615"/>
    </location>
</feature>
<feature type="transmembrane region" description="Helical" evidence="14">
    <location>
        <begin position="2795"/>
        <end position="2822"/>
    </location>
</feature>
<comment type="subcellular location">
    <subcellularLocation>
        <location evidence="1">Endomembrane system</location>
        <topology evidence="1">Multi-pass membrane protein</topology>
    </subcellularLocation>
</comment>
<dbReference type="SMART" id="SM00826">
    <property type="entry name" value="PKS_DH"/>
    <property type="match status" value="1"/>
</dbReference>
<keyword evidence="8 14" id="KW-1133">Transmembrane helix</keyword>
<dbReference type="InterPro" id="IPR002328">
    <property type="entry name" value="ADH_Zn_CS"/>
</dbReference>
<dbReference type="SUPFAM" id="SSF47336">
    <property type="entry name" value="ACP-like"/>
    <property type="match status" value="1"/>
</dbReference>
<dbReference type="InterPro" id="IPR014031">
    <property type="entry name" value="Ketoacyl_synth_C"/>
</dbReference>
<dbReference type="Pfam" id="PF14765">
    <property type="entry name" value="PS-DH"/>
    <property type="match status" value="1"/>
</dbReference>
<evidence type="ECO:0000256" key="10">
    <source>
        <dbReference type="ARBA" id="ARBA00023136"/>
    </source>
</evidence>
<dbReference type="GO" id="GO:1901336">
    <property type="term" value="P:lactone biosynthetic process"/>
    <property type="evidence" value="ECO:0007669"/>
    <property type="project" value="UniProtKB-ARBA"/>
</dbReference>
<gene>
    <name evidence="18" type="ORF">SODALDRAFT_360496</name>
</gene>
<dbReference type="InterPro" id="IPR042104">
    <property type="entry name" value="PKS_dehydratase_sf"/>
</dbReference>
<keyword evidence="7 14" id="KW-0812">Transmembrane</keyword>
<dbReference type="Gene3D" id="3.90.180.10">
    <property type="entry name" value="Medium-chain alcohol dehydrogenases, catalytic domain"/>
    <property type="match status" value="1"/>
</dbReference>
<dbReference type="InterPro" id="IPR050091">
    <property type="entry name" value="PKS_NRPS_Biosynth_Enz"/>
</dbReference>
<keyword evidence="4" id="KW-0597">Phosphoprotein</keyword>
<evidence type="ECO:0000256" key="13">
    <source>
        <dbReference type="SAM" id="MobiDB-lite"/>
    </source>
</evidence>
<dbReference type="InterPro" id="IPR002364">
    <property type="entry name" value="Quin_OxRdtase/zeta-crystal_CS"/>
</dbReference>
<dbReference type="PROSITE" id="PS50075">
    <property type="entry name" value="CARRIER"/>
    <property type="match status" value="1"/>
</dbReference>
<dbReference type="Pfam" id="PF00698">
    <property type="entry name" value="Acyl_transf_1"/>
    <property type="match status" value="1"/>
</dbReference>
<feature type="transmembrane region" description="Helical" evidence="14">
    <location>
        <begin position="2842"/>
        <end position="2865"/>
    </location>
</feature>
<feature type="domain" description="PKS/mFAS DH" evidence="17">
    <location>
        <begin position="988"/>
        <end position="1302"/>
    </location>
</feature>
<dbReference type="PROSITE" id="PS52019">
    <property type="entry name" value="PKS_MFAS_DH"/>
    <property type="match status" value="1"/>
</dbReference>
<dbReference type="InterPro" id="IPR016035">
    <property type="entry name" value="Acyl_Trfase/lysoPLipase"/>
</dbReference>
<dbReference type="SUPFAM" id="SSF53901">
    <property type="entry name" value="Thiolase-like"/>
    <property type="match status" value="1"/>
</dbReference>
<name>A0A3N2PUG9_SODAK</name>
<dbReference type="GO" id="GO:0004315">
    <property type="term" value="F:3-oxoacyl-[acyl-carrier-protein] synthase activity"/>
    <property type="evidence" value="ECO:0007669"/>
    <property type="project" value="InterPro"/>
</dbReference>
<dbReference type="PANTHER" id="PTHR43775:SF18">
    <property type="entry name" value="ENZYME, PUTATIVE (JCVI)-RELATED"/>
    <property type="match status" value="1"/>
</dbReference>
<dbReference type="SMART" id="SM00823">
    <property type="entry name" value="PKS_PP"/>
    <property type="match status" value="1"/>
</dbReference>
<dbReference type="InterPro" id="IPR001227">
    <property type="entry name" value="Ac_transferase_dom_sf"/>
</dbReference>
<feature type="region of interest" description="N-terminal hotdog fold" evidence="12">
    <location>
        <begin position="988"/>
        <end position="1126"/>
    </location>
</feature>
<feature type="region of interest" description="C-terminal hotdog fold" evidence="12">
    <location>
        <begin position="1140"/>
        <end position="1302"/>
    </location>
</feature>
<evidence type="ECO:0000256" key="6">
    <source>
        <dbReference type="ARBA" id="ARBA00022679"/>
    </source>
</evidence>
<evidence type="ECO:0000256" key="5">
    <source>
        <dbReference type="ARBA" id="ARBA00022596"/>
    </source>
</evidence>
<dbReference type="PROSITE" id="PS00059">
    <property type="entry name" value="ADH_ZINC"/>
    <property type="match status" value="1"/>
</dbReference>
<dbReference type="InterPro" id="IPR013154">
    <property type="entry name" value="ADH-like_N"/>
</dbReference>
<dbReference type="GO" id="GO:0012505">
    <property type="term" value="C:endomembrane system"/>
    <property type="evidence" value="ECO:0007669"/>
    <property type="project" value="UniProtKB-SubCell"/>
</dbReference>
<dbReference type="SUPFAM" id="SSF50129">
    <property type="entry name" value="GroES-like"/>
    <property type="match status" value="1"/>
</dbReference>
<accession>A0A3N2PUG9</accession>
<dbReference type="Gene3D" id="3.40.47.10">
    <property type="match status" value="1"/>
</dbReference>
<dbReference type="RefSeq" id="XP_028465963.1">
    <property type="nucleotide sequence ID" value="XM_028614271.1"/>
</dbReference>
<dbReference type="GO" id="GO:0008270">
    <property type="term" value="F:zinc ion binding"/>
    <property type="evidence" value="ECO:0007669"/>
    <property type="project" value="InterPro"/>
</dbReference>
<keyword evidence="3" id="KW-0596">Phosphopantetheine</keyword>
<dbReference type="InterPro" id="IPR049552">
    <property type="entry name" value="PKS_DH_N"/>
</dbReference>
<dbReference type="FunFam" id="3.40.50.720:FF:000209">
    <property type="entry name" value="Polyketide synthase Pks12"/>
    <property type="match status" value="1"/>
</dbReference>
<dbReference type="Gene3D" id="3.10.129.110">
    <property type="entry name" value="Polyketide synthase dehydratase"/>
    <property type="match status" value="1"/>
</dbReference>
<feature type="compositionally biased region" description="Polar residues" evidence="13">
    <location>
        <begin position="1"/>
        <end position="22"/>
    </location>
</feature>
<dbReference type="OrthoDB" id="329835at2759"/>
<dbReference type="GO" id="GO:0006633">
    <property type="term" value="P:fatty acid biosynthetic process"/>
    <property type="evidence" value="ECO:0007669"/>
    <property type="project" value="InterPro"/>
</dbReference>
<evidence type="ECO:0000256" key="12">
    <source>
        <dbReference type="PROSITE-ProRule" id="PRU01363"/>
    </source>
</evidence>
<dbReference type="InterPro" id="IPR020806">
    <property type="entry name" value="PKS_PP-bd"/>
</dbReference>
<dbReference type="InterPro" id="IPR009081">
    <property type="entry name" value="PP-bd_ACP"/>
</dbReference>
<dbReference type="Pfam" id="PF13602">
    <property type="entry name" value="ADH_zinc_N_2"/>
    <property type="match status" value="1"/>
</dbReference>
<dbReference type="InterPro" id="IPR016036">
    <property type="entry name" value="Malonyl_transacylase_ACP-bd"/>
</dbReference>
<evidence type="ECO:0000259" key="17">
    <source>
        <dbReference type="PROSITE" id="PS52019"/>
    </source>
</evidence>
<dbReference type="InterPro" id="IPR014043">
    <property type="entry name" value="Acyl_transferase_dom"/>
</dbReference>
<dbReference type="Gene3D" id="3.30.70.3290">
    <property type="match status" value="1"/>
</dbReference>
<feature type="region of interest" description="Disordered" evidence="13">
    <location>
        <begin position="2879"/>
        <end position="2908"/>
    </location>
</feature>
<feature type="transmembrane region" description="Helical" evidence="14">
    <location>
        <begin position="2722"/>
        <end position="2742"/>
    </location>
</feature>
<sequence>MHVISTPTSDSTPVESEVTSKCSSDDGISSPPEISGLRASASPGHRQQVPIAVVGIACRLPGHGNSPTALWEFLQKGGIAKNEPPPSRFGLEGHYDKTRRPRTMKSPGGMFMEDVDAEVFDGQFFNISRADCIAMDPQQRQLLEVTYECLENAGIPLESLSGTKTGVIAGTNFIDYAAIQNRDPEDRADSITIGLASSILSNRVSHFLNVNGPSMTIDTACSASLVSVDVACRYLDAFQADAMIVGGANMWITPEHNEEVGMMNMTQSASGKCHSFDAKADGYVKAEGINAVFLKRLDDALRDGDPIRAVIRGTAANASGRTAGIANPSPDAQAAVTRAAYKNAGIVDFKATHFLECHGTGTLAGDPVEVKGAASVFAAGREPGQELVIGSIKSNIGHSEAAAGLSGLLKATMALEKGIIPGNPTFIDPNPNIDWKASMVKASRTSLKWPSTSAVRRASVNSFGFGGANAHAVLENAPLTSPHVLSYNQAVSTNFFDDDEDEEEDYDEASISGPPTVLVFSANDQASLKSYTKSLSSHLLNPMVSVELADLAYTLSERRSRHYYRGYVITRSTKAKFSQDALVTGKQRTSPPRIGFVFTGQGAQWSQMGRELLEAFPQAKSVIQDLDDVLQALPEPPEWRLLNELTEDRTPEALRQPEFSQPLVTALQLALLDVLEHWGIRPKAVVGHSSGEIAAAAAAGLMSREDAIKTAYFRGQAAKKVGPAPEPVGMLAVGVGAETVEKYLRPEEGKIQIACYNSPTSLTMSGTASALEKLRDRLQEDGHFARLLLVDLAYHSDYMAEIGEVYEGMLLSSNTPAKKEPNAYSQASGVRMFSSVTGKPLSSSEAPDAAYWKKNMVSPVQFTQAASELLLDAQEGADFLVELGPSNALSGPISQIKKAVASTNMAAGDAQYVSALKRGADATLALYNAVGQLFLAGGQADLARVNRVHRYNARVIVDLPNYAWNHSTSYWHESRASKDWRFKKFINHDLLGSKMLGTPWQAPIFKKVLKVADLPWLRDHKLGSELVFPAAGYVAMAVEAVYQTTLVTKWKGEAPPRYRFRLRDVKLLRAMVLEEGTETRMTLSLTPVKGGSTRSWFEYTVCTMQDALPVDPVHSAGLVCIETDYQDDRTAPAGAVAPLELATSARVWYKALADLGYNFGPSFQKHLQVEATMGQRKSRSTVNLEPPPGHPNGQSFYPLHPAVMDACFQSASPPLWKGDLPSTGATVLVPKIIDSIVIEAGQDWTLPVEGVSLASARFLGVGNAENPRNYATSVELYNPQDGTFLFEMSGLASGEMETSDMEKPKQTLMRVAWNADVDLLMAGDEAAKKQWLQEKPIGDVIDLMAHKKPGLSVLELNLGSEDGSSLWLPEEEKENAIRAACSQYHLAVREAKVLIGAQERLGSRVPSPQFHLVDASKPAEVAGDVKLDLAIVKATPDSGIDEATVVKSLATAVAEGGYIVASGFSESAFSSIGKTTVFGENSIICQVESFGEADNTSEEPQSKTVAHISLVESQTTSVAGMVDALTAKGWAIQTAVDPIKEISSSSGGSEAVVVVLDELFESVTDRFNDNQWAILKHLAQERCRLLWVTAGAHLSVTDPTKAAITGLLRTLRAEEQLPFATLDVESATGEATASAISACLERVSAPEFGKSDSGPTDNEFVERGGVVSVSRLVPDAEITTTLQSDTPQTQMVDLRAWEAPVQLRCERLGNLDAVHFAEAAPEAVPLAPGMVEVEVRAAGLNYKDVVVTMGIVPGDETALGHEAAGVVSRVAPGVTGFAPGDRVVVFGKGCFSNRLQAVPARVHRIPDNLSFDEAATLPVVYLTSLYALFDMGQLSFGKRVLIHSAAGGVGIAAIQLAKYVGAEVFVTVGTAEKREFLKSTFGIADDHIFNSRNTDFAGQILAATDNKGVDVVLNSLIGDMLDESFRMLADGGIMVEIGKRDILDRNSLSMEPFDRNISFRAVDFSPERAQDAVVSRLMNKLFELVRSGHVKPINPIHRFSWTDIPSALRFLRTGKHIGKIVLSDDGPDAKIQVPIRRAPKNLRLLEDKSYLIVGGLRGLCGSLAIYLAKAGARHISVMARSGYGDEKSRGVVKQIKALGAHIDLLTADVTNAEDVERAFQETKVPIGGIIQGAMVLRDRPFDSMTLTEYHEAIGCKIQGTWNLHQTAEKLQLSLDFFTLLSSISGIVGNRGQSNYAAANVFLDAFASYRRSRGQAASSVDLGVIEDAGVIAENEKLHDQFDSRMFKGINNATLSKILYVSLLQQQQQQEQAISSSSSLSSGLVEQAQIITGLIAPQPADSSFKDDARFSALFTAEGQGQGGGNGSGGGSGGNTEVKALLLLLKSPSADPAARLKATVDVVNGCFVRMLRLAEPMDPARPLAVYGIDSLTAVEVRNWVRAELGALVTTLDIMNAASLTAFCEKIIAKLTAGGRGALEINDENKSRGEKDIDVTNTTTPLPSPTSCLSLSPLHQGCRETRTSKPYSQALRFRHRGSRLFEPTATMGRFNIPLPPLRLPPLLRSLPPRSLHIIALLVAVNIILWILAAVILAAHPALLSAAALSYILGLRHALDADHISAIDLMTRRLIASGQRPVSVGTFFSLGHSTIVIVTCIIVAATSGALRDRFDDFARLGNIIGSAVSAAFLILLCLGNGWVLYRLIQRLRKTLAEERIRTRTSAAEDLDFDDADHDDDAAQNLQLEGEGFLANVFRKVFRIVDRPWKMFPLGVLFGLGFDTSSEIAILGLSSVHGAQGTSIWLILLFPVLFTAGMCMLDTADGALMMALYTSKAFARDPVAILYYSIVLTGITVFVSAFIGLVQLLTLIQNVADLEGGFWDGVEAIGDHFDIIGASICGLFLVIGIGSVLVYRPWRARLDKASREQVGVSPPSNEDEEDGLVGRASTEPLLGRTPSNGRLPLRIWEDPKSLTLKGRLGGDGQFHGIRSLL</sequence>
<dbReference type="InterPro" id="IPR032821">
    <property type="entry name" value="PKS_assoc"/>
</dbReference>
<evidence type="ECO:0000259" key="15">
    <source>
        <dbReference type="PROSITE" id="PS50075"/>
    </source>
</evidence>
<dbReference type="Pfam" id="PF02801">
    <property type="entry name" value="Ketoacyl-synt_C"/>
    <property type="match status" value="1"/>
</dbReference>
<keyword evidence="5" id="KW-0533">Nickel</keyword>
<dbReference type="Pfam" id="PF23114">
    <property type="entry name" value="NAD-bd_HRPKS_sdrA"/>
    <property type="match status" value="1"/>
</dbReference>
<dbReference type="Pfam" id="PF21089">
    <property type="entry name" value="PKS_DH_N"/>
    <property type="match status" value="1"/>
</dbReference>
<dbReference type="GO" id="GO:0016491">
    <property type="term" value="F:oxidoreductase activity"/>
    <property type="evidence" value="ECO:0007669"/>
    <property type="project" value="UniProtKB-KW"/>
</dbReference>
<keyword evidence="6" id="KW-0808">Transferase</keyword>
<evidence type="ECO:0000256" key="14">
    <source>
        <dbReference type="SAM" id="Phobius"/>
    </source>
</evidence>
<dbReference type="STRING" id="1314773.A0A3N2PUG9"/>
<dbReference type="PROSITE" id="PS01162">
    <property type="entry name" value="QOR_ZETA_CRYSTAL"/>
    <property type="match status" value="1"/>
</dbReference>
<dbReference type="InterPro" id="IPR036291">
    <property type="entry name" value="NAD(P)-bd_dom_sf"/>
</dbReference>
<dbReference type="InterPro" id="IPR049900">
    <property type="entry name" value="PKS_mFAS_DH"/>
</dbReference>
<evidence type="ECO:0000256" key="7">
    <source>
        <dbReference type="ARBA" id="ARBA00022692"/>
    </source>
</evidence>
<evidence type="ECO:0000313" key="19">
    <source>
        <dbReference type="Proteomes" id="UP000272025"/>
    </source>
</evidence>
<feature type="active site" description="Proton donor; for dehydratase activity" evidence="12">
    <location>
        <position position="1205"/>
    </location>
</feature>
<evidence type="ECO:0000256" key="4">
    <source>
        <dbReference type="ARBA" id="ARBA00022553"/>
    </source>
</evidence>
<dbReference type="InterPro" id="IPR036736">
    <property type="entry name" value="ACP-like_sf"/>
</dbReference>
<feature type="region of interest" description="Disordered" evidence="13">
    <location>
        <begin position="1"/>
        <end position="45"/>
    </location>
</feature>
<dbReference type="Gene3D" id="3.40.50.720">
    <property type="entry name" value="NAD(P)-binding Rossmann-like Domain"/>
    <property type="match status" value="2"/>
</dbReference>
<dbReference type="GO" id="GO:0015099">
    <property type="term" value="F:nickel cation transmembrane transporter activity"/>
    <property type="evidence" value="ECO:0007669"/>
    <property type="project" value="InterPro"/>
</dbReference>
<dbReference type="Gene3D" id="3.40.366.10">
    <property type="entry name" value="Malonyl-Coenzyme A Acyl Carrier Protein, domain 2"/>
    <property type="match status" value="1"/>
</dbReference>
<keyword evidence="2" id="KW-0813">Transport</keyword>
<dbReference type="SMART" id="SM00827">
    <property type="entry name" value="PKS_AT"/>
    <property type="match status" value="1"/>
</dbReference>
<evidence type="ECO:0000256" key="9">
    <source>
        <dbReference type="ARBA" id="ARBA00023002"/>
    </source>
</evidence>
<dbReference type="SUPFAM" id="SSF52151">
    <property type="entry name" value="FabD/lysophospholipase-like"/>
    <property type="match status" value="1"/>
</dbReference>
<dbReference type="Pfam" id="PF16197">
    <property type="entry name" value="KAsynt_C_assoc"/>
    <property type="match status" value="1"/>
</dbReference>
<feature type="transmembrane region" description="Helical" evidence="14">
    <location>
        <begin position="2754"/>
        <end position="2774"/>
    </location>
</feature>
<dbReference type="Pfam" id="PF00109">
    <property type="entry name" value="ketoacyl-synt"/>
    <property type="match status" value="1"/>
</dbReference>